<keyword evidence="3" id="KW-1185">Reference proteome</keyword>
<dbReference type="Pfam" id="PF26595">
    <property type="entry name" value="A_ENA"/>
    <property type="match status" value="1"/>
</dbReference>
<dbReference type="InterPro" id="IPR058705">
    <property type="entry name" value="A_ENA"/>
</dbReference>
<proteinExistence type="predicted"/>
<evidence type="ECO:0000313" key="2">
    <source>
        <dbReference type="EMBL" id="SHM17803.1"/>
    </source>
</evidence>
<dbReference type="OrthoDB" id="2082444at2"/>
<dbReference type="RefSeq" id="WP_073284004.1">
    <property type="nucleotide sequence ID" value="NZ_FRCP01000007.1"/>
</dbReference>
<feature type="region of interest" description="Disordered" evidence="1">
    <location>
        <begin position="105"/>
        <end position="133"/>
    </location>
</feature>
<dbReference type="Proteomes" id="UP000184038">
    <property type="component" value="Unassembled WGS sequence"/>
</dbReference>
<dbReference type="EMBL" id="FRCP01000007">
    <property type="protein sequence ID" value="SHM17803.1"/>
    <property type="molecule type" value="Genomic_DNA"/>
</dbReference>
<evidence type="ECO:0000313" key="3">
    <source>
        <dbReference type="Proteomes" id="UP000184038"/>
    </source>
</evidence>
<evidence type="ECO:0000256" key="1">
    <source>
        <dbReference type="SAM" id="MobiDB-lite"/>
    </source>
</evidence>
<organism evidence="2 3">
    <name type="scientific">Anaerosporobacter mobilis DSM 15930</name>
    <dbReference type="NCBI Taxonomy" id="1120996"/>
    <lineage>
        <taxon>Bacteria</taxon>
        <taxon>Bacillati</taxon>
        <taxon>Bacillota</taxon>
        <taxon>Clostridia</taxon>
        <taxon>Lachnospirales</taxon>
        <taxon>Lachnospiraceae</taxon>
        <taxon>Anaerosporobacter</taxon>
    </lineage>
</organism>
<gene>
    <name evidence="2" type="ORF">SAMN02746066_01022</name>
</gene>
<reference evidence="2 3" key="1">
    <citation type="submission" date="2016-11" db="EMBL/GenBank/DDBJ databases">
        <authorList>
            <person name="Jaros S."/>
            <person name="Januszkiewicz K."/>
            <person name="Wedrychowicz H."/>
        </authorList>
    </citation>
    <scope>NUCLEOTIDE SEQUENCE [LARGE SCALE GENOMIC DNA]</scope>
    <source>
        <strain evidence="2 3">DSM 15930</strain>
    </source>
</reference>
<sequence length="280" mass="31004">MSMPDFPPISEDLTREKALDMILASIAMEELALSHIINAEGEKIQYIIKKLDEECDPSNDELLAVNASVESLLQKITETQLVLKNKMQRVLETIDLGIGPTGPTGPRGACGKRGATGQKGETGEQGPIGPPGHDGTCKNSFVYLTEVCPNFKWYNNSPLCWNTRFACGNEIAFLNDTGKIVLTKNGIYKITFSLCLIELCKSRDNSLQIEVNITSNSGNKNIFCFSKYCVNNSQVPLYVFGNDIFFSTEHCDEPIYLTFDLRIPKQVVVHDAHCSLTVLN</sequence>
<dbReference type="STRING" id="1120996.SAMN02746066_01022"/>
<evidence type="ECO:0008006" key="4">
    <source>
        <dbReference type="Google" id="ProtNLM"/>
    </source>
</evidence>
<accession>A0A1M7GNC3</accession>
<protein>
    <recommendedName>
        <fullName evidence="4">Collagen triple helix repeat-containing protein</fullName>
    </recommendedName>
</protein>
<dbReference type="AlphaFoldDB" id="A0A1M7GNC3"/>
<name>A0A1M7GNC3_9FIRM</name>